<dbReference type="Proteomes" id="UP000478052">
    <property type="component" value="Unassembled WGS sequence"/>
</dbReference>
<keyword evidence="2" id="KW-1185">Reference proteome</keyword>
<dbReference type="EMBL" id="VUJU01006662">
    <property type="protein sequence ID" value="KAF0747936.1"/>
    <property type="molecule type" value="Genomic_DNA"/>
</dbReference>
<gene>
    <name evidence="1" type="ORF">FWK35_00029766</name>
</gene>
<proteinExistence type="predicted"/>
<reference evidence="1 2" key="1">
    <citation type="submission" date="2019-08" db="EMBL/GenBank/DDBJ databases">
        <title>Whole genome of Aphis craccivora.</title>
        <authorList>
            <person name="Voronova N.V."/>
            <person name="Shulinski R.S."/>
            <person name="Bandarenka Y.V."/>
            <person name="Zhorov D.G."/>
            <person name="Warner D."/>
        </authorList>
    </citation>
    <scope>NUCLEOTIDE SEQUENCE [LARGE SCALE GENOMIC DNA]</scope>
    <source>
        <strain evidence="1">180601</strain>
        <tissue evidence="1">Whole Body</tissue>
    </source>
</reference>
<dbReference type="AlphaFoldDB" id="A0A6G0Y292"/>
<evidence type="ECO:0000313" key="1">
    <source>
        <dbReference type="EMBL" id="KAF0747936.1"/>
    </source>
</evidence>
<feature type="non-terminal residue" evidence="1">
    <location>
        <position position="1"/>
    </location>
</feature>
<comment type="caution">
    <text evidence="1">The sequence shown here is derived from an EMBL/GenBank/DDBJ whole genome shotgun (WGS) entry which is preliminary data.</text>
</comment>
<feature type="non-terminal residue" evidence="1">
    <location>
        <position position="63"/>
    </location>
</feature>
<sequence length="63" mass="7244">NAPAHSALSVKRFLAKNRTPVLQHPPIFTRYRSMRFLAFSKTKKGVKDIARKGFPTLFQPMEN</sequence>
<accession>A0A6G0Y292</accession>
<name>A0A6G0Y292_APHCR</name>
<protein>
    <submittedName>
        <fullName evidence="1">HTH 48 domain-containing protein</fullName>
    </submittedName>
</protein>
<evidence type="ECO:0000313" key="2">
    <source>
        <dbReference type="Proteomes" id="UP000478052"/>
    </source>
</evidence>
<organism evidence="1 2">
    <name type="scientific">Aphis craccivora</name>
    <name type="common">Cowpea aphid</name>
    <dbReference type="NCBI Taxonomy" id="307492"/>
    <lineage>
        <taxon>Eukaryota</taxon>
        <taxon>Metazoa</taxon>
        <taxon>Ecdysozoa</taxon>
        <taxon>Arthropoda</taxon>
        <taxon>Hexapoda</taxon>
        <taxon>Insecta</taxon>
        <taxon>Pterygota</taxon>
        <taxon>Neoptera</taxon>
        <taxon>Paraneoptera</taxon>
        <taxon>Hemiptera</taxon>
        <taxon>Sternorrhyncha</taxon>
        <taxon>Aphidomorpha</taxon>
        <taxon>Aphidoidea</taxon>
        <taxon>Aphididae</taxon>
        <taxon>Aphidini</taxon>
        <taxon>Aphis</taxon>
        <taxon>Aphis</taxon>
    </lineage>
</organism>